<dbReference type="AlphaFoldDB" id="A0A943V173"/>
<dbReference type="SUPFAM" id="SSF53448">
    <property type="entry name" value="Nucleotide-diphospho-sugar transferases"/>
    <property type="match status" value="1"/>
</dbReference>
<reference evidence="4" key="1">
    <citation type="submission" date="2021-02" db="EMBL/GenBank/DDBJ databases">
        <title>Infant gut strain persistence is associated with maternal origin, phylogeny, and functional potential including surface adhesion and iron acquisition.</title>
        <authorList>
            <person name="Lou Y.C."/>
        </authorList>
    </citation>
    <scope>NUCLEOTIDE SEQUENCE</scope>
    <source>
        <strain evidence="4">L2_039_000G1_dasL2_039_000G1_concoct_11</strain>
    </source>
</reference>
<organism evidence="4 5">
    <name type="scientific">Slackia piriformis</name>
    <dbReference type="NCBI Taxonomy" id="626934"/>
    <lineage>
        <taxon>Bacteria</taxon>
        <taxon>Bacillati</taxon>
        <taxon>Actinomycetota</taxon>
        <taxon>Coriobacteriia</taxon>
        <taxon>Eggerthellales</taxon>
        <taxon>Eggerthellaceae</taxon>
        <taxon>Slackia</taxon>
    </lineage>
</organism>
<accession>A0A943V173</accession>
<sequence length="353" mass="40607">MSNTPGISVIIPVYGVEDWVGRAIESVQAQTYEDFELILVDDGSPDASGAICDDYARRDRRISVIHKKNGGAASARNAAIAVARGTYLFFMDADDWCEPEMLERMRACAESGPFDLVVAGFYIDTYRSDDAFYRERKSLPSKSYASVREFREDAHRLFDYNLLYTPWNKLFRASYLREHGIEFPDVWWDDLPFNLAVLRDVERVALMEDAFYHFLRARSESENTKYRAGTFEKREEEDRWMRELYEHWGVRSEESQEFLARRHVERVVGCIETLTCAACPLSTKEKKAEVARICAAPSVRSAVAAARPRSAMMRLMLAPIRRNAPGAMYAESCFISWVKRNFVGVFAYLKAHR</sequence>
<dbReference type="InterPro" id="IPR001173">
    <property type="entry name" value="Glyco_trans_2-like"/>
</dbReference>
<dbReference type="GO" id="GO:0016757">
    <property type="term" value="F:glycosyltransferase activity"/>
    <property type="evidence" value="ECO:0007669"/>
    <property type="project" value="UniProtKB-KW"/>
</dbReference>
<dbReference type="EMBL" id="JAGZSV010000144">
    <property type="protein sequence ID" value="MBS6941248.1"/>
    <property type="molecule type" value="Genomic_DNA"/>
</dbReference>
<dbReference type="Proteomes" id="UP000727506">
    <property type="component" value="Unassembled WGS sequence"/>
</dbReference>
<gene>
    <name evidence="4" type="ORF">KH142_07215</name>
</gene>
<proteinExistence type="predicted"/>
<dbReference type="InterPro" id="IPR029044">
    <property type="entry name" value="Nucleotide-diphossugar_trans"/>
</dbReference>
<evidence type="ECO:0000259" key="3">
    <source>
        <dbReference type="Pfam" id="PF00535"/>
    </source>
</evidence>
<evidence type="ECO:0000256" key="1">
    <source>
        <dbReference type="ARBA" id="ARBA00022676"/>
    </source>
</evidence>
<dbReference type="PANTHER" id="PTHR22916">
    <property type="entry name" value="GLYCOSYLTRANSFERASE"/>
    <property type="match status" value="1"/>
</dbReference>
<dbReference type="CDD" id="cd00761">
    <property type="entry name" value="Glyco_tranf_GTA_type"/>
    <property type="match status" value="1"/>
</dbReference>
<keyword evidence="2" id="KW-0808">Transferase</keyword>
<evidence type="ECO:0000313" key="4">
    <source>
        <dbReference type="EMBL" id="MBS6941248.1"/>
    </source>
</evidence>
<comment type="caution">
    <text evidence="4">The sequence shown here is derived from an EMBL/GenBank/DDBJ whole genome shotgun (WGS) entry which is preliminary data.</text>
</comment>
<evidence type="ECO:0000256" key="2">
    <source>
        <dbReference type="ARBA" id="ARBA00022679"/>
    </source>
</evidence>
<name>A0A943V173_9ACTN</name>
<feature type="domain" description="Glycosyltransferase 2-like" evidence="3">
    <location>
        <begin position="8"/>
        <end position="179"/>
    </location>
</feature>
<dbReference type="PANTHER" id="PTHR22916:SF51">
    <property type="entry name" value="GLYCOSYLTRANSFERASE EPSH-RELATED"/>
    <property type="match status" value="1"/>
</dbReference>
<evidence type="ECO:0000313" key="5">
    <source>
        <dbReference type="Proteomes" id="UP000727506"/>
    </source>
</evidence>
<protein>
    <submittedName>
        <fullName evidence="4">Glycosyltransferase family 2 protein</fullName>
    </submittedName>
</protein>
<dbReference type="Pfam" id="PF00535">
    <property type="entry name" value="Glycos_transf_2"/>
    <property type="match status" value="1"/>
</dbReference>
<keyword evidence="1" id="KW-0328">Glycosyltransferase</keyword>
<dbReference type="Gene3D" id="3.90.550.10">
    <property type="entry name" value="Spore Coat Polysaccharide Biosynthesis Protein SpsA, Chain A"/>
    <property type="match status" value="1"/>
</dbReference>